<keyword evidence="1" id="KW-0408">Iron</keyword>
<evidence type="ECO:0000313" key="4">
    <source>
        <dbReference type="EMBL" id="RPD93284.1"/>
    </source>
</evidence>
<dbReference type="EMBL" id="RPFJ01000031">
    <property type="protein sequence ID" value="RPD93284.1"/>
    <property type="molecule type" value="Genomic_DNA"/>
</dbReference>
<dbReference type="InterPro" id="IPR050536">
    <property type="entry name" value="DtxR_MntR_Metal-Reg"/>
</dbReference>
<keyword evidence="4" id="KW-0238">DNA-binding</keyword>
<dbReference type="InterPro" id="IPR008988">
    <property type="entry name" value="Transcriptional_repressor_C"/>
</dbReference>
<evidence type="ECO:0000256" key="2">
    <source>
        <dbReference type="SAM" id="Phobius"/>
    </source>
</evidence>
<dbReference type="GO" id="GO:0003700">
    <property type="term" value="F:DNA-binding transcription factor activity"/>
    <property type="evidence" value="ECO:0007669"/>
    <property type="project" value="InterPro"/>
</dbReference>
<dbReference type="SUPFAM" id="SSF47979">
    <property type="entry name" value="Iron-dependent repressor protein, dimerization domain"/>
    <property type="match status" value="1"/>
</dbReference>
<dbReference type="InterPro" id="IPR007167">
    <property type="entry name" value="Fe-transptr_FeoA-like"/>
</dbReference>
<feature type="domain" description="Ferrous iron transporter FeoA-like" evidence="3">
    <location>
        <begin position="264"/>
        <end position="338"/>
    </location>
</feature>
<dbReference type="InterPro" id="IPR022689">
    <property type="entry name" value="Iron_dep_repressor"/>
</dbReference>
<dbReference type="Pfam" id="PF02742">
    <property type="entry name" value="Fe_dep_repr_C"/>
    <property type="match status" value="1"/>
</dbReference>
<dbReference type="SMART" id="SM00899">
    <property type="entry name" value="FeoA"/>
    <property type="match status" value="2"/>
</dbReference>
<keyword evidence="2" id="KW-0472">Membrane</keyword>
<dbReference type="SUPFAM" id="SSF46785">
    <property type="entry name" value="Winged helix' DNA-binding domain"/>
    <property type="match status" value="1"/>
</dbReference>
<keyword evidence="5" id="KW-1185">Reference proteome</keyword>
<protein>
    <submittedName>
        <fullName evidence="4">DNA-binding protein</fullName>
    </submittedName>
</protein>
<dbReference type="OrthoDB" id="9791355at2"/>
<evidence type="ECO:0000313" key="5">
    <source>
        <dbReference type="Proteomes" id="UP000270856"/>
    </source>
</evidence>
<feature type="transmembrane region" description="Helical" evidence="2">
    <location>
        <begin position="6"/>
        <end position="23"/>
    </location>
</feature>
<accession>A0A3N4NAA2</accession>
<gene>
    <name evidence="4" type="ORF">EGM88_13230</name>
</gene>
<dbReference type="GO" id="GO:0003677">
    <property type="term" value="F:DNA binding"/>
    <property type="evidence" value="ECO:0007669"/>
    <property type="project" value="UniProtKB-KW"/>
</dbReference>
<name>A0A3N4NAA2_9FLAO</name>
<evidence type="ECO:0000256" key="1">
    <source>
        <dbReference type="ARBA" id="ARBA00023004"/>
    </source>
</evidence>
<dbReference type="InterPro" id="IPR038157">
    <property type="entry name" value="FeoA_core_dom"/>
</dbReference>
<dbReference type="InterPro" id="IPR036390">
    <property type="entry name" value="WH_DNA-bd_sf"/>
</dbReference>
<dbReference type="PANTHER" id="PTHR33238">
    <property type="entry name" value="IRON (METAL) DEPENDENT REPRESSOR, DTXR FAMILY"/>
    <property type="match status" value="1"/>
</dbReference>
<keyword evidence="2" id="KW-0812">Transmembrane</keyword>
<dbReference type="RefSeq" id="WP_123898899.1">
    <property type="nucleotide sequence ID" value="NZ_RPFJ01000031.1"/>
</dbReference>
<dbReference type="GO" id="GO:0046983">
    <property type="term" value="F:protein dimerization activity"/>
    <property type="evidence" value="ECO:0007669"/>
    <property type="project" value="InterPro"/>
</dbReference>
<organism evidence="4 5">
    <name type="scientific">Aureibaculum marinum</name>
    <dbReference type="NCBI Taxonomy" id="2487930"/>
    <lineage>
        <taxon>Bacteria</taxon>
        <taxon>Pseudomonadati</taxon>
        <taxon>Bacteroidota</taxon>
        <taxon>Flavobacteriia</taxon>
        <taxon>Flavobacteriales</taxon>
        <taxon>Flavobacteriaceae</taxon>
        <taxon>Aureibaculum</taxon>
    </lineage>
</organism>
<sequence>MNYNPVNALLIFFGLVLIGYLLFRPKSGWFWIIKNNLKSNEKIIIEDVLKQLYHNENSGKEMNLHDLSNSLKFSDGTIVDVVKKMAIIDLITFNGDIIQLTSSGRDYALRIVRVHRLWEKYLAEKTGFDKTEWHDRAEKMEHKLSHEETDRLASHLGNPKYDPHGDPIPTKLGKVASLEGEFLSSLKVGTIGRIIHIEDEPDVIYKQILAEKIHIGSQIRVIENNKERVVFYAEGQEFILAPIVAANITIALLEKEESLEENMARLSSLKDNEEAEIIGISKESRGDGRRRLLDLGFVKGAKISIDLKSPLGNPIAYLIKGTSIALRKDQASKILIKKGVKHGK</sequence>
<proteinExistence type="predicted"/>
<dbReference type="Pfam" id="PF04023">
    <property type="entry name" value="FeoA"/>
    <property type="match status" value="1"/>
</dbReference>
<dbReference type="SMART" id="SM00529">
    <property type="entry name" value="HTH_DTXR"/>
    <property type="match status" value="1"/>
</dbReference>
<dbReference type="Gene3D" id="1.10.10.10">
    <property type="entry name" value="Winged helix-like DNA-binding domain superfamily/Winged helix DNA-binding domain"/>
    <property type="match status" value="1"/>
</dbReference>
<dbReference type="Proteomes" id="UP000270856">
    <property type="component" value="Unassembled WGS sequence"/>
</dbReference>
<evidence type="ECO:0000259" key="3">
    <source>
        <dbReference type="SMART" id="SM00899"/>
    </source>
</evidence>
<dbReference type="PANTHER" id="PTHR33238:SF7">
    <property type="entry name" value="IRON-DEPENDENT TRANSCRIPTIONAL REGULATOR"/>
    <property type="match status" value="1"/>
</dbReference>
<dbReference type="InterPro" id="IPR036421">
    <property type="entry name" value="Fe_dep_repressor_sf"/>
</dbReference>
<dbReference type="InterPro" id="IPR001367">
    <property type="entry name" value="Fe_dep_repressor"/>
</dbReference>
<keyword evidence="2" id="KW-1133">Transmembrane helix</keyword>
<comment type="caution">
    <text evidence="4">The sequence shown here is derived from an EMBL/GenBank/DDBJ whole genome shotgun (WGS) entry which is preliminary data.</text>
</comment>
<dbReference type="Gene3D" id="2.30.30.90">
    <property type="match status" value="1"/>
</dbReference>
<reference evidence="4 5" key="1">
    <citation type="submission" date="2018-11" db="EMBL/GenBank/DDBJ databases">
        <title>Aureibaculum marinum gen. nov., sp. nov., a member of the family Flavobacteriaceae isolated from the Bohai Sea.</title>
        <authorList>
            <person name="Ji X."/>
        </authorList>
    </citation>
    <scope>NUCLEOTIDE SEQUENCE [LARGE SCALE GENOMIC DNA]</scope>
    <source>
        <strain evidence="4 5">BH-SD17</strain>
    </source>
</reference>
<dbReference type="InterPro" id="IPR036388">
    <property type="entry name" value="WH-like_DNA-bd_sf"/>
</dbReference>
<dbReference type="AlphaFoldDB" id="A0A3N4NAA2"/>
<dbReference type="GO" id="GO:0046914">
    <property type="term" value="F:transition metal ion binding"/>
    <property type="evidence" value="ECO:0007669"/>
    <property type="project" value="InterPro"/>
</dbReference>
<dbReference type="SUPFAM" id="SSF50037">
    <property type="entry name" value="C-terminal domain of transcriptional repressors"/>
    <property type="match status" value="1"/>
</dbReference>
<feature type="domain" description="Ferrous iron transporter FeoA-like" evidence="3">
    <location>
        <begin position="181"/>
        <end position="252"/>
    </location>
</feature>